<evidence type="ECO:0000313" key="5">
    <source>
        <dbReference type="Proteomes" id="UP000325614"/>
    </source>
</evidence>
<dbReference type="EMBL" id="CP045423">
    <property type="protein sequence ID" value="QFU17107.1"/>
    <property type="molecule type" value="Genomic_DNA"/>
</dbReference>
<feature type="region of interest" description="Disordered" evidence="1">
    <location>
        <begin position="107"/>
        <end position="157"/>
    </location>
</feature>
<feature type="compositionally biased region" description="Low complexity" evidence="1">
    <location>
        <begin position="116"/>
        <end position="146"/>
    </location>
</feature>
<keyword evidence="2" id="KW-0472">Membrane</keyword>
<dbReference type="RefSeq" id="WP_152586743.1">
    <property type="nucleotide sequence ID" value="NZ_CP045423.1"/>
</dbReference>
<feature type="compositionally biased region" description="Basic and acidic residues" evidence="1">
    <location>
        <begin position="1"/>
        <end position="11"/>
    </location>
</feature>
<reference evidence="4 5" key="1">
    <citation type="submission" date="2019-10" db="EMBL/GenBank/DDBJ databases">
        <title>Isolation, Identification of Microvirga thermotolerans HR1, a novel thermophilic bacterium and Comparative Genomics of the genus Microvirga.</title>
        <authorList>
            <person name="Li J."/>
            <person name="Zhang W."/>
            <person name="Lin M."/>
            <person name="Wang J."/>
        </authorList>
    </citation>
    <scope>NUCLEOTIDE SEQUENCE [LARGE SCALE GENOMIC DNA]</scope>
    <source>
        <strain evidence="4 5">HR1</strain>
    </source>
</reference>
<dbReference type="InterPro" id="IPR036366">
    <property type="entry name" value="PGBDSf"/>
</dbReference>
<dbReference type="KEGG" id="mico:GDR74_13245"/>
<protein>
    <recommendedName>
        <fullName evidence="3">Peptidoglycan binding-like domain-containing protein</fullName>
    </recommendedName>
</protein>
<sequence>MREALAARSDDDFVTSAPPPARRAAPARRPVGTRGKAAPSRARREPGLGEKALAFVAQRPGAALSALLLAGCAAAIAWNALVLQTARHPAPLFDRGAPARLEAAPPAAVLPPTRPAPVAEAAAEPPAASHPVAPAASAAQPSAAVPPSAPAPAKPSPRSAIADLIAKGEVTQPQRVTAAPPPAPPPPRAAPAVQDSIAEMIRMGGPVPVPPASVGRPESDTVLFAQRALAKLGYGVKADGLMGSGTRQAIERFERDRHLPVTGELGPRTLRELSAQSGLPQP</sequence>
<dbReference type="Gene3D" id="1.10.101.10">
    <property type="entry name" value="PGBD-like superfamily/PGBD"/>
    <property type="match status" value="1"/>
</dbReference>
<feature type="region of interest" description="Disordered" evidence="1">
    <location>
        <begin position="259"/>
        <end position="282"/>
    </location>
</feature>
<accession>A0A5P9JWY8</accession>
<dbReference type="InterPro" id="IPR002477">
    <property type="entry name" value="Peptidoglycan-bd-like"/>
</dbReference>
<evidence type="ECO:0000256" key="2">
    <source>
        <dbReference type="SAM" id="Phobius"/>
    </source>
</evidence>
<dbReference type="SUPFAM" id="SSF47090">
    <property type="entry name" value="PGBD-like"/>
    <property type="match status" value="1"/>
</dbReference>
<evidence type="ECO:0000256" key="1">
    <source>
        <dbReference type="SAM" id="MobiDB-lite"/>
    </source>
</evidence>
<organism evidence="4 5">
    <name type="scientific">Microvirga thermotolerans</name>
    <dbReference type="NCBI Taxonomy" id="2651334"/>
    <lineage>
        <taxon>Bacteria</taxon>
        <taxon>Pseudomonadati</taxon>
        <taxon>Pseudomonadota</taxon>
        <taxon>Alphaproteobacteria</taxon>
        <taxon>Hyphomicrobiales</taxon>
        <taxon>Methylobacteriaceae</taxon>
        <taxon>Microvirga</taxon>
    </lineage>
</organism>
<feature type="region of interest" description="Disordered" evidence="1">
    <location>
        <begin position="1"/>
        <end position="45"/>
    </location>
</feature>
<gene>
    <name evidence="4" type="ORF">GDR74_13245</name>
</gene>
<dbReference type="InterPro" id="IPR036365">
    <property type="entry name" value="PGBD-like_sf"/>
</dbReference>
<keyword evidence="5" id="KW-1185">Reference proteome</keyword>
<feature type="transmembrane region" description="Helical" evidence="2">
    <location>
        <begin position="61"/>
        <end position="81"/>
    </location>
</feature>
<keyword evidence="2" id="KW-0812">Transmembrane</keyword>
<feature type="domain" description="Peptidoglycan binding-like" evidence="3">
    <location>
        <begin position="220"/>
        <end position="273"/>
    </location>
</feature>
<dbReference type="Pfam" id="PF01471">
    <property type="entry name" value="PG_binding_1"/>
    <property type="match status" value="1"/>
</dbReference>
<proteinExistence type="predicted"/>
<dbReference type="AlphaFoldDB" id="A0A5P9JWY8"/>
<dbReference type="Proteomes" id="UP000325614">
    <property type="component" value="Chromosome"/>
</dbReference>
<evidence type="ECO:0000259" key="3">
    <source>
        <dbReference type="Pfam" id="PF01471"/>
    </source>
</evidence>
<name>A0A5P9JWY8_9HYPH</name>
<evidence type="ECO:0000313" key="4">
    <source>
        <dbReference type="EMBL" id="QFU17107.1"/>
    </source>
</evidence>
<keyword evidence="2" id="KW-1133">Transmembrane helix</keyword>